<keyword evidence="2" id="KW-1185">Reference proteome</keyword>
<protein>
    <submittedName>
        <fullName evidence="1">Polyketide cyclase</fullName>
    </submittedName>
</protein>
<name>A0A1W6B4G4_9GAMM</name>
<dbReference type="Proteomes" id="UP000192900">
    <property type="component" value="Chromosome"/>
</dbReference>
<gene>
    <name evidence="1" type="ORF">B1H58_07965</name>
</gene>
<dbReference type="EMBL" id="CP019706">
    <property type="protein sequence ID" value="ARJ41966.1"/>
    <property type="molecule type" value="Genomic_DNA"/>
</dbReference>
<evidence type="ECO:0000313" key="2">
    <source>
        <dbReference type="Proteomes" id="UP000192900"/>
    </source>
</evidence>
<dbReference type="KEGG" id="palh:B1H58_07965"/>
<accession>A0A1W6B4G4</accession>
<dbReference type="AlphaFoldDB" id="A0A1W6B4G4"/>
<sequence>MLPSHTLSLTITRHWLDLYETIWKPEYFPKWVSQLGEAPLQAEGSYWKAKGTDGALKVRFSGHNTYGVMDYWIDNGFGKEIYMPMRIVPNQEGAQVLLTHFRQPLTSDEKFQQELALLEQNLQRLYQRVTACS</sequence>
<dbReference type="Gene3D" id="3.30.530.20">
    <property type="match status" value="1"/>
</dbReference>
<dbReference type="InterPro" id="IPR023393">
    <property type="entry name" value="START-like_dom_sf"/>
</dbReference>
<dbReference type="STRING" id="1891675.B1H58_07965"/>
<dbReference type="OrthoDB" id="880456at2"/>
<dbReference type="SUPFAM" id="SSF55961">
    <property type="entry name" value="Bet v1-like"/>
    <property type="match status" value="1"/>
</dbReference>
<reference evidence="1 2" key="1">
    <citation type="submission" date="2017-02" db="EMBL/GenBank/DDBJ databases">
        <title>Complete genome sequence of the drought resistance-promoting endophyte Pantoea alhagi LTYR-11Z.</title>
        <authorList>
            <person name="Zhang L."/>
        </authorList>
    </citation>
    <scope>NUCLEOTIDE SEQUENCE [LARGE SCALE GENOMIC DNA]</scope>
    <source>
        <strain evidence="1 2">LTYR-11Z</strain>
    </source>
</reference>
<proteinExistence type="predicted"/>
<evidence type="ECO:0000313" key="1">
    <source>
        <dbReference type="EMBL" id="ARJ41966.1"/>
    </source>
</evidence>
<organism evidence="1 2">
    <name type="scientific">Pantoea alhagi</name>
    <dbReference type="NCBI Taxonomy" id="1891675"/>
    <lineage>
        <taxon>Bacteria</taxon>
        <taxon>Pseudomonadati</taxon>
        <taxon>Pseudomonadota</taxon>
        <taxon>Gammaproteobacteria</taxon>
        <taxon>Enterobacterales</taxon>
        <taxon>Erwiniaceae</taxon>
        <taxon>Pantoea</taxon>
    </lineage>
</organism>
<dbReference type="RefSeq" id="WP_085069270.1">
    <property type="nucleotide sequence ID" value="NZ_CP019706.1"/>
</dbReference>